<sequence>MEHYQTMIGVILEKLGQTHKELSFNVQGLNSLLNNHTSEEIENTPELLTIRELRDSYAEILGTVERRFPGLKEDV</sequence>
<dbReference type="OrthoDB" id="2625849at2"/>
<dbReference type="EMBL" id="RHLK01000010">
    <property type="protein sequence ID" value="MVP01146.1"/>
    <property type="molecule type" value="Genomic_DNA"/>
</dbReference>
<keyword evidence="2" id="KW-1185">Reference proteome</keyword>
<evidence type="ECO:0000313" key="2">
    <source>
        <dbReference type="Proteomes" id="UP000490800"/>
    </source>
</evidence>
<name>A0A7X3K0N6_9BACL</name>
<organism evidence="1 2">
    <name type="scientific">Paenibacillus lutrae</name>
    <dbReference type="NCBI Taxonomy" id="2078573"/>
    <lineage>
        <taxon>Bacteria</taxon>
        <taxon>Bacillati</taxon>
        <taxon>Bacillota</taxon>
        <taxon>Bacilli</taxon>
        <taxon>Bacillales</taxon>
        <taxon>Paenibacillaceae</taxon>
        <taxon>Paenibacillus</taxon>
    </lineage>
</organism>
<dbReference type="Proteomes" id="UP000490800">
    <property type="component" value="Unassembled WGS sequence"/>
</dbReference>
<protein>
    <submittedName>
        <fullName evidence="1">Uncharacterized protein</fullName>
    </submittedName>
</protein>
<dbReference type="RefSeq" id="WP_157337286.1">
    <property type="nucleotide sequence ID" value="NZ_RHLK01000010.1"/>
</dbReference>
<comment type="caution">
    <text evidence="1">The sequence shown here is derived from an EMBL/GenBank/DDBJ whole genome shotgun (WGS) entry which is preliminary data.</text>
</comment>
<reference evidence="1 2" key="1">
    <citation type="journal article" date="2019" name="Microorganisms">
        <title>Paenibacillus lutrae sp. nov., A Chitinolytic Species Isolated from A River Otter in Castril Natural Park, Granada, Spain.</title>
        <authorList>
            <person name="Rodriguez M."/>
            <person name="Reina J.C."/>
            <person name="Bejar V."/>
            <person name="Llamas I."/>
        </authorList>
    </citation>
    <scope>NUCLEOTIDE SEQUENCE [LARGE SCALE GENOMIC DNA]</scope>
    <source>
        <strain evidence="1 2">N10</strain>
    </source>
</reference>
<evidence type="ECO:0000313" key="1">
    <source>
        <dbReference type="EMBL" id="MVP01146.1"/>
    </source>
</evidence>
<gene>
    <name evidence="1" type="ORF">EDM21_16740</name>
</gene>
<accession>A0A7X3K0N6</accession>
<proteinExistence type="predicted"/>
<dbReference type="AlphaFoldDB" id="A0A7X3K0N6"/>